<evidence type="ECO:0000313" key="5">
    <source>
        <dbReference type="Proteomes" id="UP000838821"/>
    </source>
</evidence>
<dbReference type="CDD" id="cd05300">
    <property type="entry name" value="2-Hacid_dh_1"/>
    <property type="match status" value="1"/>
</dbReference>
<dbReference type="InterPro" id="IPR036291">
    <property type="entry name" value="NAD(P)-bd_dom_sf"/>
</dbReference>
<protein>
    <submittedName>
        <fullName evidence="4">Glyoxylate/hydroxypyruvate reductase A</fullName>
        <ecNumber evidence="4">1.1.1.81</ecNumber>
    </submittedName>
</protein>
<reference evidence="4" key="1">
    <citation type="submission" date="2022-01" db="EMBL/GenBank/DDBJ databases">
        <authorList>
            <person name="Criscuolo A."/>
        </authorList>
    </citation>
    <scope>NUCLEOTIDE SEQUENCE</scope>
    <source>
        <strain evidence="4">CIP111891</strain>
    </source>
</reference>
<dbReference type="Pfam" id="PF02826">
    <property type="entry name" value="2-Hacid_dh_C"/>
    <property type="match status" value="1"/>
</dbReference>
<keyword evidence="1 4" id="KW-0560">Oxidoreductase</keyword>
<dbReference type="SUPFAM" id="SSF51735">
    <property type="entry name" value="NAD(P)-binding Rossmann-fold domains"/>
    <property type="match status" value="1"/>
</dbReference>
<gene>
    <name evidence="4" type="primary">ghrA</name>
    <name evidence="4" type="ORF">PAECIP111891_06206</name>
</gene>
<dbReference type="InterPro" id="IPR006140">
    <property type="entry name" value="D-isomer_DH_NAD-bd"/>
</dbReference>
<dbReference type="PANTHER" id="PTHR43333:SF1">
    <property type="entry name" value="D-ISOMER SPECIFIC 2-HYDROXYACID DEHYDROGENASE NAD-BINDING DOMAIN-CONTAINING PROTEIN"/>
    <property type="match status" value="1"/>
</dbReference>
<proteinExistence type="predicted"/>
<dbReference type="EMBL" id="CAKMMW010000029">
    <property type="protein sequence ID" value="CAH1227923.1"/>
    <property type="molecule type" value="Genomic_DNA"/>
</dbReference>
<dbReference type="GO" id="GO:0016618">
    <property type="term" value="F:hydroxypyruvate reductase [NAD(P)H] activity"/>
    <property type="evidence" value="ECO:0007669"/>
    <property type="project" value="UniProtKB-EC"/>
</dbReference>
<comment type="caution">
    <text evidence="4">The sequence shown here is derived from an EMBL/GenBank/DDBJ whole genome shotgun (WGS) entry which is preliminary data.</text>
</comment>
<evidence type="ECO:0000256" key="1">
    <source>
        <dbReference type="ARBA" id="ARBA00023002"/>
    </source>
</evidence>
<evidence type="ECO:0000259" key="3">
    <source>
        <dbReference type="Pfam" id="PF02826"/>
    </source>
</evidence>
<feature type="domain" description="D-isomer specific 2-hydroxyacid dehydrogenase NAD-binding" evidence="3">
    <location>
        <begin position="147"/>
        <end position="318"/>
    </location>
</feature>
<keyword evidence="5" id="KW-1185">Reference proteome</keyword>
<accession>A0ABM9CYU9</accession>
<evidence type="ECO:0000256" key="2">
    <source>
        <dbReference type="ARBA" id="ARBA00023027"/>
    </source>
</evidence>
<evidence type="ECO:0000313" key="4">
    <source>
        <dbReference type="EMBL" id="CAH1227923.1"/>
    </source>
</evidence>
<organism evidence="4 5">
    <name type="scientific">Paenibacillus allorhizoplanae</name>
    <dbReference type="NCBI Taxonomy" id="2905648"/>
    <lineage>
        <taxon>Bacteria</taxon>
        <taxon>Bacillati</taxon>
        <taxon>Bacillota</taxon>
        <taxon>Bacilli</taxon>
        <taxon>Bacillales</taxon>
        <taxon>Paenibacillaceae</taxon>
        <taxon>Paenibacillus</taxon>
    </lineage>
</organism>
<keyword evidence="2" id="KW-0520">NAD</keyword>
<sequence>MGHVFFIPCSARIMTTKRRFPLIYLPWYNKLLSRSFTDSEEALCLDIKRILVTGRMYKELEKLASMDTKREYLFLPETEVRPNHFIWAEGYVAFKPTASFQFGNLQWVHALGAGVDAFLFDREWKMDVMLTRTVGSFGRKIGEYCLSYLLADLQRHDNFQHAQTQRQWLPSQQKLLHELNIVIFGTGTIGEEVAKMLSAFGVNVYGISRSGAANSHFNKVLPITEVHTVLPQADWVINTLPLTPITERLFERRLFCCIQSAGFINVGRGASVDENALLEALEQGQVRRAVLDVFREEPLPVHSPLWAHPNVIITPHISAVTGVDEAIEGLLAVLGEMDNGQEKVSQSVDVKRGY</sequence>
<name>A0ABM9CYU9_9BACL</name>
<dbReference type="EC" id="1.1.1.81" evidence="4"/>
<dbReference type="Proteomes" id="UP000838821">
    <property type="component" value="Unassembled WGS sequence"/>
</dbReference>
<dbReference type="Gene3D" id="3.40.50.720">
    <property type="entry name" value="NAD(P)-binding Rossmann-like Domain"/>
    <property type="match status" value="2"/>
</dbReference>
<dbReference type="PANTHER" id="PTHR43333">
    <property type="entry name" value="2-HACID_DH_C DOMAIN-CONTAINING PROTEIN"/>
    <property type="match status" value="1"/>
</dbReference>